<reference evidence="2 3" key="1">
    <citation type="submission" date="2012-06" db="EMBL/GenBank/DDBJ databases">
        <title>The complete chromosome of genome of Turneriella parva DSM 21527.</title>
        <authorList>
            <consortium name="US DOE Joint Genome Institute (JGI-PGF)"/>
            <person name="Lucas S."/>
            <person name="Han J."/>
            <person name="Lapidus A."/>
            <person name="Bruce D."/>
            <person name="Goodwin L."/>
            <person name="Pitluck S."/>
            <person name="Peters L."/>
            <person name="Kyrpides N."/>
            <person name="Mavromatis K."/>
            <person name="Ivanova N."/>
            <person name="Mikhailova N."/>
            <person name="Chertkov O."/>
            <person name="Detter J.C."/>
            <person name="Tapia R."/>
            <person name="Han C."/>
            <person name="Land M."/>
            <person name="Hauser L."/>
            <person name="Markowitz V."/>
            <person name="Cheng J.-F."/>
            <person name="Hugenholtz P."/>
            <person name="Woyke T."/>
            <person name="Wu D."/>
            <person name="Gronow S."/>
            <person name="Wellnitz S."/>
            <person name="Brambilla E."/>
            <person name="Klenk H.-P."/>
            <person name="Eisen J.A."/>
        </authorList>
    </citation>
    <scope>NUCLEOTIDE SEQUENCE [LARGE SCALE GENOMIC DNA]</scope>
    <source>
        <strain evidence="3">ATCC BAA-1111 / DSM 21527 / NCTC 11395 / H</strain>
    </source>
</reference>
<dbReference type="KEGG" id="tpx:Turpa_1997"/>
<name>I4B5T7_TURPD</name>
<protein>
    <recommendedName>
        <fullName evidence="4">Metal sensitive transcriptional repressor</fullName>
    </recommendedName>
</protein>
<evidence type="ECO:0000313" key="3">
    <source>
        <dbReference type="Proteomes" id="UP000006048"/>
    </source>
</evidence>
<organism evidence="2 3">
    <name type="scientific">Turneriella parva (strain ATCC BAA-1111 / DSM 21527 / NCTC 11395 / H)</name>
    <name type="common">Leptospira parva</name>
    <dbReference type="NCBI Taxonomy" id="869212"/>
    <lineage>
        <taxon>Bacteria</taxon>
        <taxon>Pseudomonadati</taxon>
        <taxon>Spirochaetota</taxon>
        <taxon>Spirochaetia</taxon>
        <taxon>Leptospirales</taxon>
        <taxon>Leptospiraceae</taxon>
        <taxon>Turneriella</taxon>
    </lineage>
</organism>
<dbReference type="GO" id="GO:0046872">
    <property type="term" value="F:metal ion binding"/>
    <property type="evidence" value="ECO:0007669"/>
    <property type="project" value="InterPro"/>
</dbReference>
<dbReference type="RefSeq" id="WP_014803151.1">
    <property type="nucleotide sequence ID" value="NC_018020.1"/>
</dbReference>
<dbReference type="EMBL" id="CP002959">
    <property type="protein sequence ID" value="AFM12644.1"/>
    <property type="molecule type" value="Genomic_DNA"/>
</dbReference>
<dbReference type="GO" id="GO:0045892">
    <property type="term" value="P:negative regulation of DNA-templated transcription"/>
    <property type="evidence" value="ECO:0007669"/>
    <property type="project" value="UniProtKB-ARBA"/>
</dbReference>
<dbReference type="Pfam" id="PF02583">
    <property type="entry name" value="Trns_repr_metal"/>
    <property type="match status" value="1"/>
</dbReference>
<dbReference type="Proteomes" id="UP000006048">
    <property type="component" value="Chromosome"/>
</dbReference>
<evidence type="ECO:0000313" key="2">
    <source>
        <dbReference type="EMBL" id="AFM12644.1"/>
    </source>
</evidence>
<dbReference type="InterPro" id="IPR003735">
    <property type="entry name" value="Metal_Tscrpt_repr"/>
</dbReference>
<dbReference type="Gene3D" id="1.20.58.1000">
    <property type="entry name" value="Metal-sensitive repressor, helix protomer"/>
    <property type="match status" value="1"/>
</dbReference>
<dbReference type="AlphaFoldDB" id="I4B5T7"/>
<sequence length="84" mass="9301">MPGDALVHRINRIQGQLEALKRIVTSGEADCVKTIELAKAASNAIKKFAQAYVETHLDQCIEEKVAVKELHGEMRKVVHSSFSL</sequence>
<evidence type="ECO:0008006" key="4">
    <source>
        <dbReference type="Google" id="ProtNLM"/>
    </source>
</evidence>
<comment type="similarity">
    <text evidence="1">Belongs to the FrmR/RcnR family.</text>
</comment>
<evidence type="ECO:0000256" key="1">
    <source>
        <dbReference type="ARBA" id="ARBA00005260"/>
    </source>
</evidence>
<proteinExistence type="inferred from homology"/>
<dbReference type="HOGENOM" id="CLU_130332_2_4_12"/>
<dbReference type="GO" id="GO:0003677">
    <property type="term" value="F:DNA binding"/>
    <property type="evidence" value="ECO:0007669"/>
    <property type="project" value="InterPro"/>
</dbReference>
<dbReference type="OrthoDB" id="337058at2"/>
<accession>I4B5T7</accession>
<keyword evidence="3" id="KW-1185">Reference proteome</keyword>
<gene>
    <name evidence="2" type="ordered locus">Turpa_1997</name>
</gene>
<dbReference type="InterPro" id="IPR038390">
    <property type="entry name" value="Metal_Tscrpt_repr_sf"/>
</dbReference>